<keyword evidence="2" id="KW-1185">Reference proteome</keyword>
<evidence type="ECO:0000313" key="1">
    <source>
        <dbReference type="EMBL" id="KAG9971680.1"/>
    </source>
</evidence>
<proteinExistence type="predicted"/>
<reference evidence="1" key="1">
    <citation type="journal article" date="2021" name="J Fungi (Basel)">
        <title>Virulence traits and population genomics of the black yeast Aureobasidium melanogenum.</title>
        <authorList>
            <person name="Cernosa A."/>
            <person name="Sun X."/>
            <person name="Gostincar C."/>
            <person name="Fang C."/>
            <person name="Gunde-Cimerman N."/>
            <person name="Song Z."/>
        </authorList>
    </citation>
    <scope>NUCLEOTIDE SEQUENCE</scope>
    <source>
        <strain evidence="1">EXF-9298</strain>
    </source>
</reference>
<dbReference type="EMBL" id="JAHFXS010002577">
    <property type="protein sequence ID" value="KAG9971680.1"/>
    <property type="molecule type" value="Genomic_DNA"/>
</dbReference>
<accession>A0A9P8FGM5</accession>
<protein>
    <submittedName>
        <fullName evidence="1">Uncharacterized protein</fullName>
    </submittedName>
</protein>
<name>A0A9P8FGM5_AURME</name>
<sequence>MSSASSFGPLVKFVWGNRKTGEQDIMSSIIEANKSSSLVVFGDVGTIAGHLLAHDDVMPYNSKRCIANELVEEYITEG</sequence>
<reference evidence="1" key="2">
    <citation type="submission" date="2021-08" db="EMBL/GenBank/DDBJ databases">
        <authorList>
            <person name="Gostincar C."/>
            <person name="Sun X."/>
            <person name="Song Z."/>
            <person name="Gunde-Cimerman N."/>
        </authorList>
    </citation>
    <scope>NUCLEOTIDE SEQUENCE</scope>
    <source>
        <strain evidence="1">EXF-9298</strain>
    </source>
</reference>
<organism evidence="1 2">
    <name type="scientific">Aureobasidium melanogenum</name>
    <name type="common">Aureobasidium pullulans var. melanogenum</name>
    <dbReference type="NCBI Taxonomy" id="46634"/>
    <lineage>
        <taxon>Eukaryota</taxon>
        <taxon>Fungi</taxon>
        <taxon>Dikarya</taxon>
        <taxon>Ascomycota</taxon>
        <taxon>Pezizomycotina</taxon>
        <taxon>Dothideomycetes</taxon>
        <taxon>Dothideomycetidae</taxon>
        <taxon>Dothideales</taxon>
        <taxon>Saccotheciaceae</taxon>
        <taxon>Aureobasidium</taxon>
    </lineage>
</organism>
<dbReference type="Proteomes" id="UP000729357">
    <property type="component" value="Unassembled WGS sequence"/>
</dbReference>
<dbReference type="AlphaFoldDB" id="A0A9P8FGM5"/>
<feature type="non-terminal residue" evidence="1">
    <location>
        <position position="78"/>
    </location>
</feature>
<evidence type="ECO:0000313" key="2">
    <source>
        <dbReference type="Proteomes" id="UP000729357"/>
    </source>
</evidence>
<comment type="caution">
    <text evidence="1">The sequence shown here is derived from an EMBL/GenBank/DDBJ whole genome shotgun (WGS) entry which is preliminary data.</text>
</comment>
<gene>
    <name evidence="1" type="ORF">KCU98_g13729</name>
</gene>